<organism evidence="1 2">
    <name type="scientific">Petrolisthes manimaculis</name>
    <dbReference type="NCBI Taxonomy" id="1843537"/>
    <lineage>
        <taxon>Eukaryota</taxon>
        <taxon>Metazoa</taxon>
        <taxon>Ecdysozoa</taxon>
        <taxon>Arthropoda</taxon>
        <taxon>Crustacea</taxon>
        <taxon>Multicrustacea</taxon>
        <taxon>Malacostraca</taxon>
        <taxon>Eumalacostraca</taxon>
        <taxon>Eucarida</taxon>
        <taxon>Decapoda</taxon>
        <taxon>Pleocyemata</taxon>
        <taxon>Anomura</taxon>
        <taxon>Galatheoidea</taxon>
        <taxon>Porcellanidae</taxon>
        <taxon>Petrolisthes</taxon>
    </lineage>
</organism>
<evidence type="ECO:0000313" key="1">
    <source>
        <dbReference type="EMBL" id="KAK4309349.1"/>
    </source>
</evidence>
<reference evidence="1" key="1">
    <citation type="submission" date="2023-11" db="EMBL/GenBank/DDBJ databases">
        <title>Genome assemblies of two species of porcelain crab, Petrolisthes cinctipes and Petrolisthes manimaculis (Anomura: Porcellanidae).</title>
        <authorList>
            <person name="Angst P."/>
        </authorList>
    </citation>
    <scope>NUCLEOTIDE SEQUENCE</scope>
    <source>
        <strain evidence="1">PB745_02</strain>
        <tissue evidence="1">Gill</tissue>
    </source>
</reference>
<sequence length="189" mass="21639">MSSTVQLDITHLTLPPINLTADDVQAKFVTFKGSFQQEVKKIHNTPIVFKIHVRLSVPAMNTVSAAISLQPVTTYFCLCDEYYEGEFCDDQYHDLTPDNTITDMVTNLRQGFPNFIGNPSVIDVYLDIQEIPQQIKQIHRRIMDSNKYTQIVIVYGDVFQEVAYIAAHMHTKGCHATPRLYQDIKSHFK</sequence>
<dbReference type="Proteomes" id="UP001292094">
    <property type="component" value="Unassembled WGS sequence"/>
</dbReference>
<accession>A0AAE1U857</accession>
<gene>
    <name evidence="1" type="ORF">Pmani_019010</name>
</gene>
<protein>
    <submittedName>
        <fullName evidence="1">Uncharacterized protein</fullName>
    </submittedName>
</protein>
<comment type="caution">
    <text evidence="1">The sequence shown here is derived from an EMBL/GenBank/DDBJ whole genome shotgun (WGS) entry which is preliminary data.</text>
</comment>
<dbReference type="AlphaFoldDB" id="A0AAE1U857"/>
<proteinExistence type="predicted"/>
<dbReference type="EMBL" id="JAWZYT010001762">
    <property type="protein sequence ID" value="KAK4309349.1"/>
    <property type="molecule type" value="Genomic_DNA"/>
</dbReference>
<name>A0AAE1U857_9EUCA</name>
<evidence type="ECO:0000313" key="2">
    <source>
        <dbReference type="Proteomes" id="UP001292094"/>
    </source>
</evidence>
<keyword evidence="2" id="KW-1185">Reference proteome</keyword>